<organism evidence="2 4">
    <name type="scientific">Candidatus Chlorohelix allophototropha</name>
    <dbReference type="NCBI Taxonomy" id="3003348"/>
    <lineage>
        <taxon>Bacteria</taxon>
        <taxon>Bacillati</taxon>
        <taxon>Chloroflexota</taxon>
        <taxon>Chloroflexia</taxon>
        <taxon>Candidatus Chloroheliales</taxon>
        <taxon>Candidatus Chloroheliaceae</taxon>
        <taxon>Candidatus Chlorohelix</taxon>
    </lineage>
</organism>
<proteinExistence type="predicted"/>
<keyword evidence="5" id="KW-1185">Reference proteome</keyword>
<evidence type="ECO:0000259" key="1">
    <source>
        <dbReference type="PROSITE" id="PS51085"/>
    </source>
</evidence>
<reference evidence="2 4" key="1">
    <citation type="submission" date="2020-06" db="EMBL/GenBank/DDBJ databases">
        <title>Anoxygenic phototrophic Chloroflexota member uses a Type I reaction center.</title>
        <authorList>
            <person name="Tsuji J.M."/>
            <person name="Shaw N.A."/>
            <person name="Nagashima S."/>
            <person name="Venkiteswaran J."/>
            <person name="Schiff S.L."/>
            <person name="Hanada S."/>
            <person name="Tank M."/>
            <person name="Neufeld J.D."/>
        </authorList>
    </citation>
    <scope>NUCLEOTIDE SEQUENCE [LARGE SCALE GENOMIC DNA]</scope>
    <source>
        <strain evidence="2">L227-S17</strain>
    </source>
</reference>
<feature type="domain" description="2Fe-2S ferredoxin-type" evidence="1">
    <location>
        <begin position="2"/>
        <end position="100"/>
    </location>
</feature>
<dbReference type="Proteomes" id="UP000521676">
    <property type="component" value="Unassembled WGS sequence"/>
</dbReference>
<dbReference type="RefSeq" id="WP_341469969.1">
    <property type="nucleotide sequence ID" value="NZ_CP128400.1"/>
</dbReference>
<dbReference type="InterPro" id="IPR012675">
    <property type="entry name" value="Beta-grasp_dom_sf"/>
</dbReference>
<dbReference type="InterPro" id="IPR036010">
    <property type="entry name" value="2Fe-2S_ferredoxin-like_sf"/>
</dbReference>
<evidence type="ECO:0000313" key="2">
    <source>
        <dbReference type="EMBL" id="NWJ48125.1"/>
    </source>
</evidence>
<dbReference type="Gene3D" id="3.10.20.30">
    <property type="match status" value="1"/>
</dbReference>
<dbReference type="PROSITE" id="PS51085">
    <property type="entry name" value="2FE2S_FER_2"/>
    <property type="match status" value="1"/>
</dbReference>
<dbReference type="InterPro" id="IPR001041">
    <property type="entry name" value="2Fe-2S_ferredoxin-type"/>
</dbReference>
<protein>
    <submittedName>
        <fullName evidence="2">(2Fe-2S)-binding protein</fullName>
    </submittedName>
</protein>
<sequence length="102" mass="11348">MPIITILPSGQELEVEPGLTIMEAVLAKQLAWPTTCGGKARCTTCAFVLIKGFENVSPMSRLEEHQLAVRKGRHSLVQKLRLACQTRVKGDITIRKNLQEFC</sequence>
<dbReference type="Proteomes" id="UP001431572">
    <property type="component" value="Chromosome 2"/>
</dbReference>
<evidence type="ECO:0000313" key="5">
    <source>
        <dbReference type="Proteomes" id="UP001431572"/>
    </source>
</evidence>
<evidence type="ECO:0000313" key="3">
    <source>
        <dbReference type="EMBL" id="WJW68065.1"/>
    </source>
</evidence>
<dbReference type="CDD" id="cd00207">
    <property type="entry name" value="fer2"/>
    <property type="match status" value="1"/>
</dbReference>
<gene>
    <name evidence="2" type="ORF">HXX08_19895</name>
    <name evidence="3" type="ORF">OZ401_003662</name>
</gene>
<name>A0A8T7M7K8_9CHLR</name>
<accession>A0A8T7M7K8</accession>
<dbReference type="EMBL" id="JACATZ010000003">
    <property type="protein sequence ID" value="NWJ48125.1"/>
    <property type="molecule type" value="Genomic_DNA"/>
</dbReference>
<dbReference type="SUPFAM" id="SSF54292">
    <property type="entry name" value="2Fe-2S ferredoxin-like"/>
    <property type="match status" value="1"/>
</dbReference>
<evidence type="ECO:0000313" key="4">
    <source>
        <dbReference type="Proteomes" id="UP000521676"/>
    </source>
</evidence>
<dbReference type="EMBL" id="CP128400">
    <property type="protein sequence ID" value="WJW68065.1"/>
    <property type="molecule type" value="Genomic_DNA"/>
</dbReference>
<reference evidence="3" key="2">
    <citation type="journal article" date="2024" name="Nature">
        <title>Anoxygenic phototroph of the Chloroflexota uses a type I reaction centre.</title>
        <authorList>
            <person name="Tsuji J.M."/>
            <person name="Shaw N.A."/>
            <person name="Nagashima S."/>
            <person name="Venkiteswaran J.J."/>
            <person name="Schiff S.L."/>
            <person name="Watanabe T."/>
            <person name="Fukui M."/>
            <person name="Hanada S."/>
            <person name="Tank M."/>
            <person name="Neufeld J.D."/>
        </authorList>
    </citation>
    <scope>NUCLEOTIDE SEQUENCE</scope>
    <source>
        <strain evidence="3">L227-S17</strain>
    </source>
</reference>
<dbReference type="AlphaFoldDB" id="A0A8T7M7K8"/>
<dbReference type="Pfam" id="PF00111">
    <property type="entry name" value="Fer2"/>
    <property type="match status" value="1"/>
</dbReference>
<dbReference type="GO" id="GO:0051536">
    <property type="term" value="F:iron-sulfur cluster binding"/>
    <property type="evidence" value="ECO:0007669"/>
    <property type="project" value="InterPro"/>
</dbReference>